<evidence type="ECO:0000256" key="3">
    <source>
        <dbReference type="ARBA" id="ARBA00022475"/>
    </source>
</evidence>
<dbReference type="PANTHER" id="PTHR30081">
    <property type="entry name" value="PROTEIN-EXPORT MEMBRANE PROTEIN SEC"/>
    <property type="match status" value="1"/>
</dbReference>
<dbReference type="HAMAP" id="MF_01464_B">
    <property type="entry name" value="SecF_B"/>
    <property type="match status" value="1"/>
</dbReference>
<dbReference type="SUPFAM" id="SSF82866">
    <property type="entry name" value="Multidrug efflux transporter AcrB transmembrane domain"/>
    <property type="match status" value="1"/>
</dbReference>
<feature type="transmembrane region" description="Helical" evidence="9">
    <location>
        <begin position="256"/>
        <end position="275"/>
    </location>
</feature>
<sequence>MGKASRLGNDLYTGRKSYDFVHKRTLWYAITGGIVALAFLALIVKGLNFGIEFTGGTEFRVPTTDGSSQALAEKVRDTVVDTDVPGTEGAVVTTAGDAILVQVEELSASQSDEVLTAIQTVIDVPTSQVNLSELGASWGQEVANRAILGVIVFLVLVLIFIGFYFREWKMSLAAFVALVHDVTITMGVYALSGFQVTPAAVTGLLAILGFSLYDTVVVFDKIKENTRDMRKNRQTYAEAANLAVNQTLVRSVNTGIVALIPIGAILWVSAAQLGASSLQDLALSQFVGMAVGVYSSVILAPRVLVHLKSGEDEVKLAERRAKARARAQADPYAAVPAFADDLPVQDDPDGEPVDEHDDELETSAPRLTKARPPAEPTEPGRGRTVPPARGPLGQSGSSGRVQPSRQPKSKRGK</sequence>
<dbReference type="Pfam" id="PF07549">
    <property type="entry name" value="Sec_GG"/>
    <property type="match status" value="1"/>
</dbReference>
<dbReference type="PRINTS" id="PR01755">
    <property type="entry name" value="SECFTRNLCASE"/>
</dbReference>
<dbReference type="InterPro" id="IPR005665">
    <property type="entry name" value="SecF_bac"/>
</dbReference>
<comment type="subunit">
    <text evidence="9">Forms a complex with SecD. Part of the essential Sec protein translocation apparatus which comprises SecA, SecYEG and auxiliary proteins SecDF. Other proteins may also be involved.</text>
</comment>
<accession>A0ABV5KEL6</accession>
<feature type="transmembrane region" description="Helical" evidence="9">
    <location>
        <begin position="146"/>
        <end position="165"/>
    </location>
</feature>
<dbReference type="InterPro" id="IPR022646">
    <property type="entry name" value="SecD/SecF_CS"/>
</dbReference>
<comment type="similarity">
    <text evidence="9">Belongs to the SecD/SecF family. SecF subfamily.</text>
</comment>
<keyword evidence="2 9" id="KW-0813">Transport</keyword>
<feature type="compositionally biased region" description="Polar residues" evidence="10">
    <location>
        <begin position="394"/>
        <end position="406"/>
    </location>
</feature>
<feature type="compositionally biased region" description="Acidic residues" evidence="10">
    <location>
        <begin position="343"/>
        <end position="361"/>
    </location>
</feature>
<keyword evidence="13" id="KW-1185">Reference proteome</keyword>
<name>A0ABV5KEL6_9ACTN</name>
<feature type="transmembrane region" description="Helical" evidence="9">
    <location>
        <begin position="172"/>
        <end position="192"/>
    </location>
</feature>
<organism evidence="12 13">
    <name type="scientific">Nocardioides plantarum</name>
    <dbReference type="NCBI Taxonomy" id="29299"/>
    <lineage>
        <taxon>Bacteria</taxon>
        <taxon>Bacillati</taxon>
        <taxon>Actinomycetota</taxon>
        <taxon>Actinomycetes</taxon>
        <taxon>Propionibacteriales</taxon>
        <taxon>Nocardioidaceae</taxon>
        <taxon>Nocardioides</taxon>
    </lineage>
</organism>
<comment type="subcellular location">
    <subcellularLocation>
        <location evidence="1 9">Cell membrane</location>
        <topology evidence="1 9">Multi-pass membrane protein</topology>
    </subcellularLocation>
</comment>
<proteinExistence type="inferred from homology"/>
<evidence type="ECO:0000259" key="11">
    <source>
        <dbReference type="Pfam" id="PF02355"/>
    </source>
</evidence>
<evidence type="ECO:0000256" key="8">
    <source>
        <dbReference type="ARBA" id="ARBA00023136"/>
    </source>
</evidence>
<dbReference type="PANTHER" id="PTHR30081:SF8">
    <property type="entry name" value="PROTEIN TRANSLOCASE SUBUNIT SECF"/>
    <property type="match status" value="1"/>
</dbReference>
<dbReference type="Gene3D" id="1.20.1640.10">
    <property type="entry name" value="Multidrug efflux transporter AcrB transmembrane domain"/>
    <property type="match status" value="1"/>
</dbReference>
<dbReference type="RefSeq" id="WP_140007271.1">
    <property type="nucleotide sequence ID" value="NZ_JBHMDG010000029.1"/>
</dbReference>
<evidence type="ECO:0000256" key="4">
    <source>
        <dbReference type="ARBA" id="ARBA00022692"/>
    </source>
</evidence>
<feature type="transmembrane region" description="Helical" evidence="9">
    <location>
        <begin position="281"/>
        <end position="300"/>
    </location>
</feature>
<reference evidence="12 13" key="1">
    <citation type="submission" date="2024-09" db="EMBL/GenBank/DDBJ databases">
        <authorList>
            <person name="Sun Q."/>
            <person name="Mori K."/>
        </authorList>
    </citation>
    <scope>NUCLEOTIDE SEQUENCE [LARGE SCALE GENOMIC DNA]</scope>
    <source>
        <strain evidence="12 13">JCM 9626</strain>
    </source>
</reference>
<evidence type="ECO:0000256" key="1">
    <source>
        <dbReference type="ARBA" id="ARBA00004651"/>
    </source>
</evidence>
<keyword evidence="7 9" id="KW-0811">Translocation</keyword>
<dbReference type="NCBIfam" id="TIGR00966">
    <property type="entry name" value="transloc_SecF"/>
    <property type="match status" value="1"/>
</dbReference>
<feature type="transmembrane region" description="Helical" evidence="9">
    <location>
        <begin position="25"/>
        <end position="44"/>
    </location>
</feature>
<feature type="transmembrane region" description="Helical" evidence="9">
    <location>
        <begin position="198"/>
        <end position="219"/>
    </location>
</feature>
<comment type="caution">
    <text evidence="12">The sequence shown here is derived from an EMBL/GenBank/DDBJ whole genome shotgun (WGS) entry which is preliminary data.</text>
</comment>
<keyword evidence="3 9" id="KW-1003">Cell membrane</keyword>
<evidence type="ECO:0000313" key="12">
    <source>
        <dbReference type="EMBL" id="MFB9315145.1"/>
    </source>
</evidence>
<dbReference type="InterPro" id="IPR022813">
    <property type="entry name" value="SecD/SecF_arch_bac"/>
</dbReference>
<gene>
    <name evidence="9 12" type="primary">secF</name>
    <name evidence="12" type="ORF">ACFFRI_19000</name>
</gene>
<dbReference type="Proteomes" id="UP001589750">
    <property type="component" value="Unassembled WGS sequence"/>
</dbReference>
<keyword evidence="5 9" id="KW-0653">Protein transport</keyword>
<evidence type="ECO:0000256" key="6">
    <source>
        <dbReference type="ARBA" id="ARBA00022989"/>
    </source>
</evidence>
<evidence type="ECO:0000256" key="10">
    <source>
        <dbReference type="SAM" id="MobiDB-lite"/>
    </source>
</evidence>
<evidence type="ECO:0000256" key="2">
    <source>
        <dbReference type="ARBA" id="ARBA00022448"/>
    </source>
</evidence>
<keyword evidence="8 9" id="KW-0472">Membrane</keyword>
<keyword evidence="6 9" id="KW-1133">Transmembrane helix</keyword>
<comment type="function">
    <text evidence="9">Part of the Sec protein translocase complex. Interacts with the SecYEG preprotein conducting channel. SecDF uses the proton motive force (PMF) to complete protein translocation after the ATP-dependent function of SecA.</text>
</comment>
<protein>
    <recommendedName>
        <fullName evidence="9">Protein-export membrane protein SecF</fullName>
    </recommendedName>
</protein>
<evidence type="ECO:0000256" key="9">
    <source>
        <dbReference type="HAMAP-Rule" id="MF_01464"/>
    </source>
</evidence>
<dbReference type="Pfam" id="PF02355">
    <property type="entry name" value="SecD_SecF_C"/>
    <property type="match status" value="1"/>
</dbReference>
<evidence type="ECO:0000313" key="13">
    <source>
        <dbReference type="Proteomes" id="UP001589750"/>
    </source>
</evidence>
<evidence type="ECO:0000256" key="7">
    <source>
        <dbReference type="ARBA" id="ARBA00023010"/>
    </source>
</evidence>
<evidence type="ECO:0000256" key="5">
    <source>
        <dbReference type="ARBA" id="ARBA00022927"/>
    </source>
</evidence>
<keyword evidence="4 9" id="KW-0812">Transmembrane</keyword>
<feature type="domain" description="Protein export membrane protein SecD/SecF C-terminal" evidence="11">
    <location>
        <begin position="125"/>
        <end position="308"/>
    </location>
</feature>
<dbReference type="InterPro" id="IPR022645">
    <property type="entry name" value="SecD/SecF_bac"/>
</dbReference>
<feature type="region of interest" description="Disordered" evidence="10">
    <location>
        <begin position="339"/>
        <end position="413"/>
    </location>
</feature>
<dbReference type="EMBL" id="JBHMDG010000029">
    <property type="protein sequence ID" value="MFB9315145.1"/>
    <property type="molecule type" value="Genomic_DNA"/>
</dbReference>
<dbReference type="InterPro" id="IPR048634">
    <property type="entry name" value="SecD_SecF_C"/>
</dbReference>